<protein>
    <submittedName>
        <fullName evidence="1">Uncharacterized protein</fullName>
    </submittedName>
</protein>
<accession>A0A1Q2HV07</accession>
<dbReference type="OrthoDB" id="9999000at2"/>
<gene>
    <name evidence="1" type="ORF">CGLAU_03505</name>
</gene>
<proteinExistence type="predicted"/>
<evidence type="ECO:0000313" key="1">
    <source>
        <dbReference type="EMBL" id="AQQ14679.1"/>
    </source>
</evidence>
<keyword evidence="2" id="KW-1185">Reference proteome</keyword>
<dbReference type="AlphaFoldDB" id="A0A1Q2HV07"/>
<sequence>MGGEAYQVESSLTTSDVLERTAEAGVDGAAAVTAVSFEHGTAKLPSWIDLDSAATILGVSKLHIRLMGRDGKLRMMTTGSGIKVETSSVMSRLEGCMRSREVFALHAAHQGRLVEQAANAIGA</sequence>
<dbReference type="KEGG" id="cgv:CGLAU_03505"/>
<name>A0A1Q2HV07_9CORY</name>
<evidence type="ECO:0000313" key="2">
    <source>
        <dbReference type="Proteomes" id="UP000217209"/>
    </source>
</evidence>
<organism evidence="1 2">
    <name type="scientific">Corynebacterium glaucum</name>
    <dbReference type="NCBI Taxonomy" id="187491"/>
    <lineage>
        <taxon>Bacteria</taxon>
        <taxon>Bacillati</taxon>
        <taxon>Actinomycetota</taxon>
        <taxon>Actinomycetes</taxon>
        <taxon>Mycobacteriales</taxon>
        <taxon>Corynebacteriaceae</taxon>
        <taxon>Corynebacterium</taxon>
    </lineage>
</organism>
<dbReference type="Proteomes" id="UP000217209">
    <property type="component" value="Chromosome"/>
</dbReference>
<dbReference type="EMBL" id="CP019688">
    <property type="protein sequence ID" value="AQQ14679.1"/>
    <property type="molecule type" value="Genomic_DNA"/>
</dbReference>
<dbReference type="RefSeq" id="WP_095659489.1">
    <property type="nucleotide sequence ID" value="NZ_CP019688.1"/>
</dbReference>
<reference evidence="1 2" key="1">
    <citation type="submission" date="2016-12" db="EMBL/GenBank/DDBJ databases">
        <authorList>
            <person name="Song W.-J."/>
            <person name="Kurnit D.M."/>
        </authorList>
    </citation>
    <scope>NUCLEOTIDE SEQUENCE [LARGE SCALE GENOMIC DNA]</scope>
    <source>
        <strain evidence="1 2">DSM 30827</strain>
    </source>
</reference>